<evidence type="ECO:0000313" key="2">
    <source>
        <dbReference type="Proteomes" id="UP000031675"/>
    </source>
</evidence>
<accession>A0A0C2FK32</accession>
<organism evidence="1 2">
    <name type="scientific">Streptomonospora alba</name>
    <dbReference type="NCBI Taxonomy" id="183763"/>
    <lineage>
        <taxon>Bacteria</taxon>
        <taxon>Bacillati</taxon>
        <taxon>Actinomycetota</taxon>
        <taxon>Actinomycetes</taxon>
        <taxon>Streptosporangiales</taxon>
        <taxon>Nocardiopsidaceae</taxon>
        <taxon>Streptomonospora</taxon>
    </lineage>
</organism>
<name>A0A0C2FK32_9ACTN</name>
<dbReference type="Proteomes" id="UP000031675">
    <property type="component" value="Unassembled WGS sequence"/>
</dbReference>
<dbReference type="EMBL" id="JROO01000009">
    <property type="protein sequence ID" value="KIH99714.1"/>
    <property type="molecule type" value="Genomic_DNA"/>
</dbReference>
<reference evidence="2" key="1">
    <citation type="journal article" date="2015" name="Chem. Biol.">
        <title>Structure, bioactivity, and resistance mechanism of streptomonomicin, an unusual lasso Peptide from an understudied halophilic actinomycete.</title>
        <authorList>
            <person name="Metelev M."/>
            <person name="Tietz J.I."/>
            <person name="Melby J.O."/>
            <person name="Blair P.M."/>
            <person name="Zhu L."/>
            <person name="Livnat I."/>
            <person name="Severinov K."/>
            <person name="Mitchell D.A."/>
        </authorList>
    </citation>
    <scope>NUCLEOTIDE SEQUENCE [LARGE SCALE GENOMIC DNA]</scope>
    <source>
        <strain evidence="2">YIM 90003</strain>
    </source>
</reference>
<gene>
    <name evidence="1" type="ORF">LP52_05665</name>
</gene>
<keyword evidence="2" id="KW-1185">Reference proteome</keyword>
<protein>
    <submittedName>
        <fullName evidence="1">Uncharacterized protein</fullName>
    </submittedName>
</protein>
<dbReference type="RefSeq" id="WP_040271331.1">
    <property type="nucleotide sequence ID" value="NZ_JROO01000009.1"/>
</dbReference>
<proteinExistence type="predicted"/>
<comment type="caution">
    <text evidence="1">The sequence shown here is derived from an EMBL/GenBank/DDBJ whole genome shotgun (WGS) entry which is preliminary data.</text>
</comment>
<dbReference type="OrthoDB" id="3215654at2"/>
<sequence length="132" mass="14053">MVAVTRLVTFVDVGEQALDTVCVSVLQEAELADGSRVVLLDDRGWTSSGGWARTSAEDIRATARVVVGPDEPFGGRSQANMEADHWVSLQLVAERRGFLVDAAELRQAPHDVELGPRVLARLGDAPDSGAGD</sequence>
<evidence type="ECO:0000313" key="1">
    <source>
        <dbReference type="EMBL" id="KIH99714.1"/>
    </source>
</evidence>
<dbReference type="AlphaFoldDB" id="A0A0C2FK32"/>